<name>A0AAV2PUJ0_MEGNR</name>
<comment type="caution">
    <text evidence="10">The sequence shown here is derived from an EMBL/GenBank/DDBJ whole genome shotgun (WGS) entry which is preliminary data.</text>
</comment>
<gene>
    <name evidence="10" type="ORF">MNOR_LOCUS4895</name>
</gene>
<protein>
    <recommendedName>
        <fullName evidence="9">Peptidase S1 domain-containing protein</fullName>
    </recommendedName>
</protein>
<dbReference type="InterPro" id="IPR009003">
    <property type="entry name" value="Peptidase_S1_PA"/>
</dbReference>
<evidence type="ECO:0000259" key="9">
    <source>
        <dbReference type="PROSITE" id="PS50240"/>
    </source>
</evidence>
<evidence type="ECO:0000256" key="1">
    <source>
        <dbReference type="ARBA" id="ARBA00004613"/>
    </source>
</evidence>
<dbReference type="PROSITE" id="PS50240">
    <property type="entry name" value="TRYPSIN_DOM"/>
    <property type="match status" value="1"/>
</dbReference>
<reference evidence="10 11" key="1">
    <citation type="submission" date="2024-05" db="EMBL/GenBank/DDBJ databases">
        <authorList>
            <person name="Wallberg A."/>
        </authorList>
    </citation>
    <scope>NUCLEOTIDE SEQUENCE [LARGE SCALE GENOMIC DNA]</scope>
</reference>
<dbReference type="FunFam" id="2.40.10.10:FF:000006">
    <property type="entry name" value="Serine proteinase stubble"/>
    <property type="match status" value="1"/>
</dbReference>
<organism evidence="10 11">
    <name type="scientific">Meganyctiphanes norvegica</name>
    <name type="common">Northern krill</name>
    <name type="synonym">Thysanopoda norvegica</name>
    <dbReference type="NCBI Taxonomy" id="48144"/>
    <lineage>
        <taxon>Eukaryota</taxon>
        <taxon>Metazoa</taxon>
        <taxon>Ecdysozoa</taxon>
        <taxon>Arthropoda</taxon>
        <taxon>Crustacea</taxon>
        <taxon>Multicrustacea</taxon>
        <taxon>Malacostraca</taxon>
        <taxon>Eumalacostraca</taxon>
        <taxon>Eucarida</taxon>
        <taxon>Euphausiacea</taxon>
        <taxon>Euphausiidae</taxon>
        <taxon>Meganyctiphanes</taxon>
    </lineage>
</organism>
<dbReference type="InterPro" id="IPR050127">
    <property type="entry name" value="Serine_Proteases_S1"/>
</dbReference>
<dbReference type="GO" id="GO:0004252">
    <property type="term" value="F:serine-type endopeptidase activity"/>
    <property type="evidence" value="ECO:0007669"/>
    <property type="project" value="InterPro"/>
</dbReference>
<feature type="non-terminal residue" evidence="10">
    <location>
        <position position="718"/>
    </location>
</feature>
<feature type="domain" description="Peptidase S1" evidence="9">
    <location>
        <begin position="479"/>
        <end position="718"/>
    </location>
</feature>
<dbReference type="InterPro" id="IPR018114">
    <property type="entry name" value="TRYPSIN_HIS"/>
</dbReference>
<evidence type="ECO:0000256" key="7">
    <source>
        <dbReference type="RuleBase" id="RU363034"/>
    </source>
</evidence>
<dbReference type="InterPro" id="IPR001254">
    <property type="entry name" value="Trypsin_dom"/>
</dbReference>
<evidence type="ECO:0000313" key="11">
    <source>
        <dbReference type="Proteomes" id="UP001497623"/>
    </source>
</evidence>
<dbReference type="Proteomes" id="UP001497623">
    <property type="component" value="Unassembled WGS sequence"/>
</dbReference>
<feature type="region of interest" description="Disordered" evidence="8">
    <location>
        <begin position="408"/>
        <end position="429"/>
    </location>
</feature>
<dbReference type="PRINTS" id="PR00722">
    <property type="entry name" value="CHYMOTRYPSIN"/>
</dbReference>
<dbReference type="PROSITE" id="PS00135">
    <property type="entry name" value="TRYPSIN_SER"/>
    <property type="match status" value="1"/>
</dbReference>
<dbReference type="PANTHER" id="PTHR24264:SF65">
    <property type="entry name" value="SRCR DOMAIN-CONTAINING PROTEIN"/>
    <property type="match status" value="1"/>
</dbReference>
<keyword evidence="4 7" id="KW-0378">Hydrolase</keyword>
<proteinExistence type="predicted"/>
<feature type="region of interest" description="Disordered" evidence="8">
    <location>
        <begin position="305"/>
        <end position="396"/>
    </location>
</feature>
<comment type="subcellular location">
    <subcellularLocation>
        <location evidence="1">Secreted</location>
    </subcellularLocation>
</comment>
<dbReference type="Gene3D" id="2.40.10.10">
    <property type="entry name" value="Trypsin-like serine proteases"/>
    <property type="match status" value="1"/>
</dbReference>
<dbReference type="AlphaFoldDB" id="A0AAV2PUJ0"/>
<dbReference type="InterPro" id="IPR043504">
    <property type="entry name" value="Peptidase_S1_PA_chymotrypsin"/>
</dbReference>
<dbReference type="Pfam" id="PF00089">
    <property type="entry name" value="Trypsin"/>
    <property type="match status" value="1"/>
</dbReference>
<dbReference type="InterPro" id="IPR033116">
    <property type="entry name" value="TRYPSIN_SER"/>
</dbReference>
<dbReference type="SMART" id="SM00020">
    <property type="entry name" value="Tryp_SPc"/>
    <property type="match status" value="1"/>
</dbReference>
<dbReference type="PROSITE" id="PS00134">
    <property type="entry name" value="TRYPSIN_HIS"/>
    <property type="match status" value="1"/>
</dbReference>
<accession>A0AAV2PUJ0</accession>
<keyword evidence="6" id="KW-1015">Disulfide bond</keyword>
<evidence type="ECO:0000313" key="10">
    <source>
        <dbReference type="EMBL" id="CAL4065573.1"/>
    </source>
</evidence>
<keyword evidence="3 7" id="KW-0645">Protease</keyword>
<dbReference type="GO" id="GO:0005615">
    <property type="term" value="C:extracellular space"/>
    <property type="evidence" value="ECO:0007669"/>
    <property type="project" value="TreeGrafter"/>
</dbReference>
<evidence type="ECO:0000256" key="2">
    <source>
        <dbReference type="ARBA" id="ARBA00022525"/>
    </source>
</evidence>
<keyword evidence="2" id="KW-0964">Secreted</keyword>
<dbReference type="SUPFAM" id="SSF50494">
    <property type="entry name" value="Trypsin-like serine proteases"/>
    <property type="match status" value="1"/>
</dbReference>
<dbReference type="CDD" id="cd00190">
    <property type="entry name" value="Tryp_SPc"/>
    <property type="match status" value="1"/>
</dbReference>
<feature type="compositionally biased region" description="Basic and acidic residues" evidence="8">
    <location>
        <begin position="376"/>
        <end position="389"/>
    </location>
</feature>
<evidence type="ECO:0000256" key="8">
    <source>
        <dbReference type="SAM" id="MobiDB-lite"/>
    </source>
</evidence>
<dbReference type="PANTHER" id="PTHR24264">
    <property type="entry name" value="TRYPSIN-RELATED"/>
    <property type="match status" value="1"/>
</dbReference>
<evidence type="ECO:0000256" key="4">
    <source>
        <dbReference type="ARBA" id="ARBA00022801"/>
    </source>
</evidence>
<evidence type="ECO:0000256" key="5">
    <source>
        <dbReference type="ARBA" id="ARBA00022825"/>
    </source>
</evidence>
<feature type="compositionally biased region" description="Basic and acidic residues" evidence="8">
    <location>
        <begin position="320"/>
        <end position="367"/>
    </location>
</feature>
<dbReference type="EMBL" id="CAXKWB010001829">
    <property type="protein sequence ID" value="CAL4065573.1"/>
    <property type="molecule type" value="Genomic_DNA"/>
</dbReference>
<feature type="compositionally biased region" description="Basic residues" evidence="8">
    <location>
        <begin position="420"/>
        <end position="429"/>
    </location>
</feature>
<sequence length="718" mass="81261">MVTVKSLVQEEFAVVTFSDPPVPSRSPTCLTADRGVWMLSNKYGEKKKEAKLSIKKKKSKNKQQKKYFKCLYWIPSMLHRFSTTVLKRCNVEGVLHRRLKSQQILTGHWSLEEYPLIKRLIHLNLRYPCLADKFVQELKAILSFEMSRVMFVQDQGDSEISKEALVALLNAFLHENVIHDDKFGSNDIGGFEYVGATIDNSATAAAMIENVNTTKNRGIFDFLPNPFAIPNKCWYKSSQYDCGLSVSCVFQGAKPMDLCSGGMIWSCCVPRDKVDHVDHSAGAINDASSVSIFHGDPNQGSSFFNHRPIDNNDDDFQIIRPDEHDRPQHFDNDRPSFDNDRPSFDNDRPHFDNDRPHFDNDRPHFDNNRPTFDNRPNFDNDRPNFDNDRPSFTNGHHFGHSFVDNRPNFDHRPNSGPPIHTKRPPIHTKRPPHFGFGHTTFGNRPHFTQRPPHPSSFDHLAPTIDENECGEVYARTNRIVGGSGSAFGSHPWQAAIIKESFLSKRIACGGALLSKRWVITAAHCVHSTPTSNMKVRLGEWNVRQQNERLAHEDFAITEKRVHPNYKAADFQNDVALVKVGRDVVYKEHIIPVCLPTQGDSFIGELGTVTGWGRLQHGISQTPEVLQEVDVQVLRNEECQSWFREAGRKETIYDVFLCAGYKNGGKDSCQGDSGGPMTVKKEGIEYLIGLVSWGIACGRSNLPGVYTNLTNFIPWIGDN</sequence>
<evidence type="ECO:0000256" key="6">
    <source>
        <dbReference type="ARBA" id="ARBA00023157"/>
    </source>
</evidence>
<keyword evidence="11" id="KW-1185">Reference proteome</keyword>
<dbReference type="GO" id="GO:0006508">
    <property type="term" value="P:proteolysis"/>
    <property type="evidence" value="ECO:0007669"/>
    <property type="project" value="UniProtKB-KW"/>
</dbReference>
<dbReference type="InterPro" id="IPR001314">
    <property type="entry name" value="Peptidase_S1A"/>
</dbReference>
<keyword evidence="5 7" id="KW-0720">Serine protease</keyword>
<evidence type="ECO:0000256" key="3">
    <source>
        <dbReference type="ARBA" id="ARBA00022670"/>
    </source>
</evidence>